<accession>D8Q3I6</accession>
<dbReference type="AlphaFoldDB" id="D8Q3I6"/>
<dbReference type="KEGG" id="scm:SCHCO_02535241"/>
<evidence type="ECO:0000313" key="1">
    <source>
        <dbReference type="EMBL" id="EFI98319.1"/>
    </source>
</evidence>
<dbReference type="GeneID" id="9595317"/>
<dbReference type="VEuPathDB" id="FungiDB:SCHCODRAFT_02535241"/>
<evidence type="ECO:0000313" key="2">
    <source>
        <dbReference type="Proteomes" id="UP000007431"/>
    </source>
</evidence>
<reference evidence="1 2" key="1">
    <citation type="journal article" date="2010" name="Nat. Biotechnol.">
        <title>Genome sequence of the model mushroom Schizophyllum commune.</title>
        <authorList>
            <person name="Ohm R.A."/>
            <person name="de Jong J.F."/>
            <person name="Lugones L.G."/>
            <person name="Aerts A."/>
            <person name="Kothe E."/>
            <person name="Stajich J.E."/>
            <person name="de Vries R.P."/>
            <person name="Record E."/>
            <person name="Levasseur A."/>
            <person name="Baker S.E."/>
            <person name="Bartholomew K.A."/>
            <person name="Coutinho P.M."/>
            <person name="Erdmann S."/>
            <person name="Fowler T.J."/>
            <person name="Gathman A.C."/>
            <person name="Lombard V."/>
            <person name="Henrissat B."/>
            <person name="Knabe N."/>
            <person name="Kuees U."/>
            <person name="Lilly W.W."/>
            <person name="Lindquist E."/>
            <person name="Lucas S."/>
            <person name="Magnuson J.K."/>
            <person name="Piumi F."/>
            <person name="Raudaskoski M."/>
            <person name="Salamov A."/>
            <person name="Schmutz J."/>
            <person name="Schwarze F.W.M.R."/>
            <person name="vanKuyk P.A."/>
            <person name="Horton J.S."/>
            <person name="Grigoriev I.V."/>
            <person name="Woesten H.A.B."/>
        </authorList>
    </citation>
    <scope>NUCLEOTIDE SEQUENCE [LARGE SCALE GENOMIC DNA]</scope>
    <source>
        <strain evidence="2">H4-8 / FGSC 9210</strain>
    </source>
</reference>
<keyword evidence="2" id="KW-1185">Reference proteome</keyword>
<name>D8Q3I6_SCHCM</name>
<dbReference type="OrthoDB" id="2588098at2759"/>
<dbReference type="RefSeq" id="XP_003033222.1">
    <property type="nucleotide sequence ID" value="XM_003033176.1"/>
</dbReference>
<feature type="non-terminal residue" evidence="1">
    <location>
        <position position="339"/>
    </location>
</feature>
<dbReference type="EMBL" id="GL377305">
    <property type="protein sequence ID" value="EFI98319.1"/>
    <property type="molecule type" value="Genomic_DNA"/>
</dbReference>
<dbReference type="Proteomes" id="UP000007431">
    <property type="component" value="Unassembled WGS sequence"/>
</dbReference>
<sequence length="339" mass="38577">MGQHWALANLDGKTKTRVCPGKGFWQLGSTVFDMLRPRKLVTATDVQVETRGAVMQRQPHWSDSECIFILPNELIDAVFAQLDDWIELVFLCATYRDLWNIGARHLISFAEQRLAKCSAIEQRLIVLGDYNDEGFFPPSLHIPGPEVIDIFSPPGTDAIYSDHQEECSIKSRLNMPFFTARPDEYMRDRAYHNESQKITFLLEQVLPIEWCSVDQSGFVLRNLSKGEYVTGKAMAKFNKDRKPKRTSIFDADPCLGSAVLSRICWSHCSNLPADRNITDVWAGDRFDIVSENDFDRECKMGAERDSMREDDIGNMAPSITKWVDVSKEVLAEIEASLLK</sequence>
<dbReference type="OMA" id="NIDARET"/>
<proteinExistence type="predicted"/>
<dbReference type="InParanoid" id="D8Q3I6"/>
<protein>
    <submittedName>
        <fullName evidence="1">Uncharacterized protein</fullName>
    </submittedName>
</protein>
<organism evidence="2">
    <name type="scientific">Schizophyllum commune (strain H4-8 / FGSC 9210)</name>
    <name type="common">Split gill fungus</name>
    <dbReference type="NCBI Taxonomy" id="578458"/>
    <lineage>
        <taxon>Eukaryota</taxon>
        <taxon>Fungi</taxon>
        <taxon>Dikarya</taxon>
        <taxon>Basidiomycota</taxon>
        <taxon>Agaricomycotina</taxon>
        <taxon>Agaricomycetes</taxon>
        <taxon>Agaricomycetidae</taxon>
        <taxon>Agaricales</taxon>
        <taxon>Schizophyllaceae</taxon>
        <taxon>Schizophyllum</taxon>
    </lineage>
</organism>
<dbReference type="HOGENOM" id="CLU_044126_1_0_1"/>
<gene>
    <name evidence="1" type="ORF">SCHCODRAFT_107839</name>
</gene>